<dbReference type="PANTHER" id="PTHR30461">
    <property type="entry name" value="DNA-INVERTASE FROM LAMBDOID PROPHAGE"/>
    <property type="match status" value="1"/>
</dbReference>
<dbReference type="GO" id="GO:0003677">
    <property type="term" value="F:DNA binding"/>
    <property type="evidence" value="ECO:0007669"/>
    <property type="project" value="InterPro"/>
</dbReference>
<gene>
    <name evidence="2" type="ORF">KDK95_29995</name>
</gene>
<dbReference type="GO" id="GO:0000150">
    <property type="term" value="F:DNA strand exchange activity"/>
    <property type="evidence" value="ECO:0007669"/>
    <property type="project" value="InterPro"/>
</dbReference>
<dbReference type="SMART" id="SM00857">
    <property type="entry name" value="Resolvase"/>
    <property type="match status" value="1"/>
</dbReference>
<dbReference type="Pfam" id="PF13408">
    <property type="entry name" value="Zn_ribbon_recom"/>
    <property type="match status" value="1"/>
</dbReference>
<reference evidence="2" key="1">
    <citation type="submission" date="2021-04" db="EMBL/GenBank/DDBJ databases">
        <title>Genome based classification of Actinospica acidithermotolerans sp. nov., an actinobacterium isolated from an Indonesian hot spring.</title>
        <authorList>
            <person name="Kusuma A.B."/>
            <person name="Putra K.E."/>
            <person name="Nafisah S."/>
            <person name="Loh J."/>
            <person name="Nouioui I."/>
            <person name="Goodfellow M."/>
        </authorList>
    </citation>
    <scope>NUCLEOTIDE SEQUENCE</scope>
    <source>
        <strain evidence="2">MGRD01-02</strain>
    </source>
</reference>
<proteinExistence type="predicted"/>
<organism evidence="2 3">
    <name type="scientific">Actinospica acidithermotolerans</name>
    <dbReference type="NCBI Taxonomy" id="2828514"/>
    <lineage>
        <taxon>Bacteria</taxon>
        <taxon>Bacillati</taxon>
        <taxon>Actinomycetota</taxon>
        <taxon>Actinomycetes</taxon>
        <taxon>Catenulisporales</taxon>
        <taxon>Actinospicaceae</taxon>
        <taxon>Actinospica</taxon>
    </lineage>
</organism>
<protein>
    <submittedName>
        <fullName evidence="2">Recombinase family protein</fullName>
    </submittedName>
</protein>
<dbReference type="InterPro" id="IPR036162">
    <property type="entry name" value="Resolvase-like_N_sf"/>
</dbReference>
<dbReference type="CDD" id="cd00338">
    <property type="entry name" value="Ser_Recombinase"/>
    <property type="match status" value="1"/>
</dbReference>
<keyword evidence="3" id="KW-1185">Reference proteome</keyword>
<evidence type="ECO:0000313" key="2">
    <source>
        <dbReference type="EMBL" id="MBR7830571.1"/>
    </source>
</evidence>
<feature type="domain" description="Resolvase/invertase-type recombinase catalytic" evidence="1">
    <location>
        <begin position="13"/>
        <end position="173"/>
    </location>
</feature>
<dbReference type="InterPro" id="IPR038109">
    <property type="entry name" value="DNA_bind_recomb_sf"/>
</dbReference>
<dbReference type="InterPro" id="IPR006119">
    <property type="entry name" value="Resolv_N"/>
</dbReference>
<dbReference type="Proteomes" id="UP000676325">
    <property type="component" value="Unassembled WGS sequence"/>
</dbReference>
<dbReference type="SUPFAM" id="SSF53041">
    <property type="entry name" value="Resolvase-like"/>
    <property type="match status" value="1"/>
</dbReference>
<evidence type="ECO:0000313" key="3">
    <source>
        <dbReference type="Proteomes" id="UP000676325"/>
    </source>
</evidence>
<dbReference type="AlphaFoldDB" id="A0A941EFW5"/>
<name>A0A941EFW5_9ACTN</name>
<comment type="caution">
    <text evidence="2">The sequence shown here is derived from an EMBL/GenBank/DDBJ whole genome shotgun (WGS) entry which is preliminary data.</text>
</comment>
<dbReference type="InterPro" id="IPR025827">
    <property type="entry name" value="Zn_ribbon_recom_dom"/>
</dbReference>
<dbReference type="PROSITE" id="PS51736">
    <property type="entry name" value="RECOMBINASES_3"/>
    <property type="match status" value="1"/>
</dbReference>
<dbReference type="Gene3D" id="3.90.1750.20">
    <property type="entry name" value="Putative Large Serine Recombinase, Chain B, Domain 2"/>
    <property type="match status" value="1"/>
</dbReference>
<dbReference type="RefSeq" id="WP_212521696.1">
    <property type="nucleotide sequence ID" value="NZ_JAGSOH010000141.1"/>
</dbReference>
<dbReference type="Gene3D" id="3.40.50.1390">
    <property type="entry name" value="Resolvase, N-terminal catalytic domain"/>
    <property type="match status" value="1"/>
</dbReference>
<accession>A0A941EFW5</accession>
<dbReference type="Pfam" id="PF07508">
    <property type="entry name" value="Recombinase"/>
    <property type="match status" value="1"/>
</dbReference>
<sequence>MTNFGDAQVRPQNAGAYARISDDPSGLKKGVGRQTEDMRELAARTGWKIGRFYIENDVSAFKKRKVTLPDGSVVWRVIRPEWRKMLDDFHNGVIDGLIVYDLDRLARQPRDLEDLIDLVEYHGRPVAGVTGTIDLMTSGGRAMARVLLAMANKSSEDTARRVARESLARANEGKTRKLRRFGRTIDGELIAEEVEVIRWAAGRITDGASWAGTVKILEDGDVRPVNGGTWSVAALRRYILRPTVAGIAVYNGGMRGKKDDRSLVQQLTGSALKNADGSYVMTDLDPILTVEEWEALVSVVDECRNTTQFTGKGTRKYLLSGLLRCGREREDGTICNVPLVGTWVRDKRHEPYIVYRCPGPAQRGCGNLSRHAARTDELIEDLLFEYIAAKAPTANAVAPQAAGPSQDQADLDATTQRLEKLREGYAAGTTSDETFFATVPLLEARIKQLKKAISESGHISPRGIPIRTVEQVRAHWDRTDVAGKRAILGQYLTAIVVKPSASRGRAKFDHTAFKPVWIDTAA</sequence>
<dbReference type="InterPro" id="IPR050639">
    <property type="entry name" value="SSR_resolvase"/>
</dbReference>
<evidence type="ECO:0000259" key="1">
    <source>
        <dbReference type="PROSITE" id="PS51736"/>
    </source>
</evidence>
<dbReference type="Pfam" id="PF00239">
    <property type="entry name" value="Resolvase"/>
    <property type="match status" value="1"/>
</dbReference>
<dbReference type="InterPro" id="IPR011109">
    <property type="entry name" value="DNA_bind_recombinase_dom"/>
</dbReference>
<dbReference type="PANTHER" id="PTHR30461:SF23">
    <property type="entry name" value="DNA RECOMBINASE-RELATED"/>
    <property type="match status" value="1"/>
</dbReference>
<dbReference type="EMBL" id="JAGSOH010000141">
    <property type="protein sequence ID" value="MBR7830571.1"/>
    <property type="molecule type" value="Genomic_DNA"/>
</dbReference>